<dbReference type="EMBL" id="CP095043">
    <property type="protein sequence ID" value="UOQ60401.1"/>
    <property type="molecule type" value="Genomic_DNA"/>
</dbReference>
<name>A0ABY4FVS3_9MICO</name>
<evidence type="ECO:0000313" key="2">
    <source>
        <dbReference type="Proteomes" id="UP000831775"/>
    </source>
</evidence>
<dbReference type="InterPro" id="IPR024524">
    <property type="entry name" value="DUF3800"/>
</dbReference>
<proteinExistence type="predicted"/>
<organism evidence="1 2">
    <name type="scientific">Leucobacter rhizosphaerae</name>
    <dbReference type="NCBI Taxonomy" id="2932245"/>
    <lineage>
        <taxon>Bacteria</taxon>
        <taxon>Bacillati</taxon>
        <taxon>Actinomycetota</taxon>
        <taxon>Actinomycetes</taxon>
        <taxon>Micrococcales</taxon>
        <taxon>Microbacteriaceae</taxon>
        <taxon>Leucobacter</taxon>
    </lineage>
</organism>
<accession>A0ABY4FVS3</accession>
<evidence type="ECO:0000313" key="1">
    <source>
        <dbReference type="EMBL" id="UOQ60401.1"/>
    </source>
</evidence>
<dbReference type="RefSeq" id="WP_244686002.1">
    <property type="nucleotide sequence ID" value="NZ_CP095043.1"/>
</dbReference>
<dbReference type="Proteomes" id="UP000831775">
    <property type="component" value="Chromosome"/>
</dbReference>
<gene>
    <name evidence="1" type="ORF">MUN76_15435</name>
</gene>
<keyword evidence="2" id="KW-1185">Reference proteome</keyword>
<sequence>MADPSKQRGRLPRRDFRNKLKRDHPSGLILLDETGAISQDRYFAVGIVTLDEPARTLRRIQTLRDKKHYYKEFKFSATTKDTIDLHRRFVEVAVEEGGLKFASFIADREVADPVARFGNHWDAYGKMAEQLLLGAVRFPMVYSVLADNYSSPGEVRFEEDLKAAVNKRLNRLGITTVVRLDSKSTDGLQLVDMLTSSIAFEFRAEAGLATHTSPKGKLARHVRDLMQVESCIGGNKSEMLNVREYEHDNWAATGTVTTAAV</sequence>
<dbReference type="Pfam" id="PF12686">
    <property type="entry name" value="DUF3800"/>
    <property type="match status" value="1"/>
</dbReference>
<reference evidence="1 2" key="1">
    <citation type="submission" date="2022-04" db="EMBL/GenBank/DDBJ databases">
        <title>Leucobacter sp. isolated from rhizosphere of onion.</title>
        <authorList>
            <person name="Won M."/>
            <person name="Lee C.-M."/>
            <person name="Woen H.-Y."/>
            <person name="Kwon S.-W."/>
        </authorList>
    </citation>
    <scope>NUCLEOTIDE SEQUENCE [LARGE SCALE GENOMIC DNA]</scope>
    <source>
        <strain evidence="1 2">H25R-14</strain>
    </source>
</reference>
<protein>
    <submittedName>
        <fullName evidence="1">DUF3800 domain-containing protein</fullName>
    </submittedName>
</protein>